<dbReference type="SMART" id="SM00249">
    <property type="entry name" value="PHD"/>
    <property type="match status" value="1"/>
</dbReference>
<reference evidence="5" key="1">
    <citation type="journal article" date="2023" name="G3 (Bethesda)">
        <title>Whole genome assemblies of Zophobas morio and Tenebrio molitor.</title>
        <authorList>
            <person name="Kaur S."/>
            <person name="Stinson S.A."/>
            <person name="diCenzo G.C."/>
        </authorList>
    </citation>
    <scope>NUCLEOTIDE SEQUENCE</scope>
    <source>
        <strain evidence="5">QUZm001</strain>
    </source>
</reference>
<accession>A0AA38I348</accession>
<dbReference type="Gene3D" id="2.60.120.650">
    <property type="entry name" value="Cupin"/>
    <property type="match status" value="1"/>
</dbReference>
<proteinExistence type="predicted"/>
<evidence type="ECO:0000256" key="2">
    <source>
        <dbReference type="ARBA" id="ARBA00022771"/>
    </source>
</evidence>
<dbReference type="InterPro" id="IPR011011">
    <property type="entry name" value="Znf_FYVE_PHD"/>
</dbReference>
<name>A0AA38I348_9CUCU</name>
<comment type="caution">
    <text evidence="5">The sequence shown here is derived from an EMBL/GenBank/DDBJ whole genome shotgun (WGS) entry which is preliminary data.</text>
</comment>
<keyword evidence="1" id="KW-0479">Metal-binding</keyword>
<evidence type="ECO:0000256" key="3">
    <source>
        <dbReference type="ARBA" id="ARBA00022833"/>
    </source>
</evidence>
<organism evidence="5 6">
    <name type="scientific">Zophobas morio</name>
    <dbReference type="NCBI Taxonomy" id="2755281"/>
    <lineage>
        <taxon>Eukaryota</taxon>
        <taxon>Metazoa</taxon>
        <taxon>Ecdysozoa</taxon>
        <taxon>Arthropoda</taxon>
        <taxon>Hexapoda</taxon>
        <taxon>Insecta</taxon>
        <taxon>Pterygota</taxon>
        <taxon>Neoptera</taxon>
        <taxon>Endopterygota</taxon>
        <taxon>Coleoptera</taxon>
        <taxon>Polyphaga</taxon>
        <taxon>Cucujiformia</taxon>
        <taxon>Tenebrionidae</taxon>
        <taxon>Zophobas</taxon>
    </lineage>
</organism>
<sequence length="248" mass="28348">MSSKCPSCKRNCKDGLTCDICKQSFHPNCAGVSPEEAECLRSPNRKVRYFCDKCNIMDVVTNLQQEIDELKKQIVELKKATEERAGGTDNNTVNTTVVAADKQLIDEELINEIFERQQRANNLIIYNLSEDNLNEGEGEISDTTKILNLVGTQIIKEESVCKCVRVGKAVAGKIRPLLLRLKAPEDVIRVLKMYRPRNNVYVNRDLTVRQRNIAYNIRKEFKIRKEAGEQNIKMKYTNGIPKIIQEKN</sequence>
<dbReference type="PROSITE" id="PS50081">
    <property type="entry name" value="ZF_DAG_PE_2"/>
    <property type="match status" value="1"/>
</dbReference>
<feature type="domain" description="Phorbol-ester/DAG-type" evidence="4">
    <location>
        <begin position="1"/>
        <end position="39"/>
    </location>
</feature>
<dbReference type="EMBL" id="JALNTZ010000006">
    <property type="protein sequence ID" value="KAJ3650008.1"/>
    <property type="molecule type" value="Genomic_DNA"/>
</dbReference>
<dbReference type="PANTHER" id="PTHR37445:SF3">
    <property type="entry name" value="ZINC FINGER PHD-TYPE DOMAIN-CONTAINING PROTEIN"/>
    <property type="match status" value="1"/>
</dbReference>
<gene>
    <name evidence="5" type="ORF">Zmor_021721</name>
</gene>
<dbReference type="InterPro" id="IPR019786">
    <property type="entry name" value="Zinc_finger_PHD-type_CS"/>
</dbReference>
<keyword evidence="2" id="KW-0863">Zinc-finger</keyword>
<keyword evidence="3" id="KW-0862">Zinc</keyword>
<protein>
    <recommendedName>
        <fullName evidence="4">Phorbol-ester/DAG-type domain-containing protein</fullName>
    </recommendedName>
</protein>
<keyword evidence="6" id="KW-1185">Reference proteome</keyword>
<evidence type="ECO:0000313" key="5">
    <source>
        <dbReference type="EMBL" id="KAJ3650008.1"/>
    </source>
</evidence>
<dbReference type="PANTHER" id="PTHR37445">
    <property type="entry name" value="PROTEIN CBG24663"/>
    <property type="match status" value="1"/>
</dbReference>
<evidence type="ECO:0000256" key="1">
    <source>
        <dbReference type="ARBA" id="ARBA00022723"/>
    </source>
</evidence>
<evidence type="ECO:0000313" key="6">
    <source>
        <dbReference type="Proteomes" id="UP001168821"/>
    </source>
</evidence>
<dbReference type="SUPFAM" id="SSF57903">
    <property type="entry name" value="FYVE/PHD zinc finger"/>
    <property type="match status" value="1"/>
</dbReference>
<dbReference type="Proteomes" id="UP001168821">
    <property type="component" value="Unassembled WGS sequence"/>
</dbReference>
<evidence type="ECO:0000259" key="4">
    <source>
        <dbReference type="PROSITE" id="PS50081"/>
    </source>
</evidence>
<dbReference type="PROSITE" id="PS01359">
    <property type="entry name" value="ZF_PHD_1"/>
    <property type="match status" value="1"/>
</dbReference>
<dbReference type="AlphaFoldDB" id="A0AA38I348"/>
<dbReference type="InterPro" id="IPR001965">
    <property type="entry name" value="Znf_PHD"/>
</dbReference>
<dbReference type="CDD" id="cd15489">
    <property type="entry name" value="PHD_SF"/>
    <property type="match status" value="1"/>
</dbReference>
<dbReference type="GO" id="GO:0008270">
    <property type="term" value="F:zinc ion binding"/>
    <property type="evidence" value="ECO:0007669"/>
    <property type="project" value="UniProtKB-KW"/>
</dbReference>
<dbReference type="InterPro" id="IPR002219">
    <property type="entry name" value="PKC_DAG/PE"/>
</dbReference>